<dbReference type="STRING" id="930991.A0A0D0DY17"/>
<sequence>MSEPPYFETVRSFANVPITEDGVDTISFLEASDGLVKLFDLLGSSVFGFVQADIKGNIEGVRSRYRGASASSATLENLVRSETCQSHRDGTACLVRLTRGLMFLCKALQHMVNDSSIELHVCFKRSYDEVLKHHHTFVVRSLAVVAVRAAPYRRDFVARISQGGDREKFDLELGKWLGGLDVIVRRLAAFLEEGGYGRV</sequence>
<evidence type="ECO:0000313" key="4">
    <source>
        <dbReference type="Proteomes" id="UP000054538"/>
    </source>
</evidence>
<evidence type="ECO:0000313" key="3">
    <source>
        <dbReference type="EMBL" id="KIK95066.1"/>
    </source>
</evidence>
<dbReference type="AlphaFoldDB" id="A0A0D0DY17"/>
<feature type="domain" description="Glycolipid transfer protein" evidence="2">
    <location>
        <begin position="23"/>
        <end position="161"/>
    </location>
</feature>
<dbReference type="InParanoid" id="A0A0D0DY17"/>
<evidence type="ECO:0000259" key="2">
    <source>
        <dbReference type="Pfam" id="PF08718"/>
    </source>
</evidence>
<gene>
    <name evidence="3" type="ORF">PAXRUDRAFT_827369</name>
</gene>
<accession>A0A0D0DY17</accession>
<dbReference type="GO" id="GO:0016020">
    <property type="term" value="C:membrane"/>
    <property type="evidence" value="ECO:0007669"/>
    <property type="project" value="TreeGrafter"/>
</dbReference>
<dbReference type="Proteomes" id="UP000054538">
    <property type="component" value="Unassembled WGS sequence"/>
</dbReference>
<proteinExistence type="predicted"/>
<reference evidence="3 4" key="1">
    <citation type="submission" date="2014-04" db="EMBL/GenBank/DDBJ databases">
        <authorList>
            <consortium name="DOE Joint Genome Institute"/>
            <person name="Kuo A."/>
            <person name="Kohler A."/>
            <person name="Jargeat P."/>
            <person name="Nagy L.G."/>
            <person name="Floudas D."/>
            <person name="Copeland A."/>
            <person name="Barry K.W."/>
            <person name="Cichocki N."/>
            <person name="Veneault-Fourrey C."/>
            <person name="LaButti K."/>
            <person name="Lindquist E.A."/>
            <person name="Lipzen A."/>
            <person name="Lundell T."/>
            <person name="Morin E."/>
            <person name="Murat C."/>
            <person name="Sun H."/>
            <person name="Tunlid A."/>
            <person name="Henrissat B."/>
            <person name="Grigoriev I.V."/>
            <person name="Hibbett D.S."/>
            <person name="Martin F."/>
            <person name="Nordberg H.P."/>
            <person name="Cantor M.N."/>
            <person name="Hua S.X."/>
        </authorList>
    </citation>
    <scope>NUCLEOTIDE SEQUENCE [LARGE SCALE GENOMIC DNA]</scope>
    <source>
        <strain evidence="3 4">Ve08.2h10</strain>
    </source>
</reference>
<dbReference type="InterPro" id="IPR014830">
    <property type="entry name" value="Glycolipid_transfer_prot_dom"/>
</dbReference>
<dbReference type="SUPFAM" id="SSF110004">
    <property type="entry name" value="Glycolipid transfer protein, GLTP"/>
    <property type="match status" value="1"/>
</dbReference>
<dbReference type="PANTHER" id="PTHR10219:SF25">
    <property type="entry name" value="PLECKSTRIN HOMOLOGY DOMAIN-CONTAINING FAMILY A MEMBER 8"/>
    <property type="match status" value="1"/>
</dbReference>
<dbReference type="InterPro" id="IPR036497">
    <property type="entry name" value="GLTP_sf"/>
</dbReference>
<dbReference type="FunFam" id="1.10.3520.10:FF:000001">
    <property type="entry name" value="Pleckstrin domain-containing family A member 8"/>
    <property type="match status" value="1"/>
</dbReference>
<organism evidence="3 4">
    <name type="scientific">Paxillus rubicundulus Ve08.2h10</name>
    <dbReference type="NCBI Taxonomy" id="930991"/>
    <lineage>
        <taxon>Eukaryota</taxon>
        <taxon>Fungi</taxon>
        <taxon>Dikarya</taxon>
        <taxon>Basidiomycota</taxon>
        <taxon>Agaricomycotina</taxon>
        <taxon>Agaricomycetes</taxon>
        <taxon>Agaricomycetidae</taxon>
        <taxon>Boletales</taxon>
        <taxon>Paxilineae</taxon>
        <taxon>Paxillaceae</taxon>
        <taxon>Paxillus</taxon>
    </lineage>
</organism>
<keyword evidence="4" id="KW-1185">Reference proteome</keyword>
<evidence type="ECO:0000256" key="1">
    <source>
        <dbReference type="ARBA" id="ARBA00022448"/>
    </source>
</evidence>
<dbReference type="OrthoDB" id="205255at2759"/>
<keyword evidence="1" id="KW-0813">Transport</keyword>
<dbReference type="PANTHER" id="PTHR10219">
    <property type="entry name" value="GLYCOLIPID TRANSFER PROTEIN-RELATED"/>
    <property type="match status" value="1"/>
</dbReference>
<dbReference type="GO" id="GO:0005829">
    <property type="term" value="C:cytosol"/>
    <property type="evidence" value="ECO:0007669"/>
    <property type="project" value="TreeGrafter"/>
</dbReference>
<dbReference type="Gene3D" id="1.10.3520.10">
    <property type="entry name" value="Glycolipid transfer protein"/>
    <property type="match status" value="1"/>
</dbReference>
<dbReference type="Pfam" id="PF08718">
    <property type="entry name" value="GLTP"/>
    <property type="match status" value="1"/>
</dbReference>
<dbReference type="GO" id="GO:1902387">
    <property type="term" value="F:ceramide 1-phosphate binding"/>
    <property type="evidence" value="ECO:0007669"/>
    <property type="project" value="TreeGrafter"/>
</dbReference>
<name>A0A0D0DY17_9AGAM</name>
<reference evidence="4" key="2">
    <citation type="submission" date="2015-01" db="EMBL/GenBank/DDBJ databases">
        <title>Evolutionary Origins and Diversification of the Mycorrhizal Mutualists.</title>
        <authorList>
            <consortium name="DOE Joint Genome Institute"/>
            <consortium name="Mycorrhizal Genomics Consortium"/>
            <person name="Kohler A."/>
            <person name="Kuo A."/>
            <person name="Nagy L.G."/>
            <person name="Floudas D."/>
            <person name="Copeland A."/>
            <person name="Barry K.W."/>
            <person name="Cichocki N."/>
            <person name="Veneault-Fourrey C."/>
            <person name="LaButti K."/>
            <person name="Lindquist E.A."/>
            <person name="Lipzen A."/>
            <person name="Lundell T."/>
            <person name="Morin E."/>
            <person name="Murat C."/>
            <person name="Riley R."/>
            <person name="Ohm R."/>
            <person name="Sun H."/>
            <person name="Tunlid A."/>
            <person name="Henrissat B."/>
            <person name="Grigoriev I.V."/>
            <person name="Hibbett D.S."/>
            <person name="Martin F."/>
        </authorList>
    </citation>
    <scope>NUCLEOTIDE SEQUENCE [LARGE SCALE GENOMIC DNA]</scope>
    <source>
        <strain evidence="4">Ve08.2h10</strain>
    </source>
</reference>
<dbReference type="HOGENOM" id="CLU_079400_0_1_1"/>
<dbReference type="EMBL" id="KN825066">
    <property type="protein sequence ID" value="KIK95066.1"/>
    <property type="molecule type" value="Genomic_DNA"/>
</dbReference>
<dbReference type="GO" id="GO:1902388">
    <property type="term" value="F:ceramide 1-phosphate transfer activity"/>
    <property type="evidence" value="ECO:0007669"/>
    <property type="project" value="TreeGrafter"/>
</dbReference>
<protein>
    <recommendedName>
        <fullName evidence="2">Glycolipid transfer protein domain-containing protein</fullName>
    </recommendedName>
</protein>